<protein>
    <submittedName>
        <fullName evidence="7">Uncharacterized protein</fullName>
    </submittedName>
</protein>
<reference evidence="7" key="1">
    <citation type="submission" date="2018-02" db="EMBL/GenBank/DDBJ databases">
        <authorList>
            <person name="Cohen D.B."/>
            <person name="Kent A.D."/>
        </authorList>
    </citation>
    <scope>NUCLEOTIDE SEQUENCE</scope>
</reference>
<feature type="region of interest" description="Leucine repeat I (LRI)" evidence="5">
    <location>
        <begin position="356"/>
        <end position="416"/>
    </location>
</feature>
<dbReference type="PROSITE" id="PS50985">
    <property type="entry name" value="GRAS"/>
    <property type="match status" value="1"/>
</dbReference>
<feature type="region of interest" description="SAW" evidence="5">
    <location>
        <begin position="654"/>
        <end position="729"/>
    </location>
</feature>
<feature type="region of interest" description="Leucine repeat II (LRII)" evidence="5">
    <location>
        <begin position="516"/>
        <end position="548"/>
    </location>
</feature>
<accession>A0A2N9ES76</accession>
<evidence type="ECO:0000256" key="2">
    <source>
        <dbReference type="ARBA" id="ARBA00023015"/>
    </source>
</evidence>
<proteinExistence type="inferred from homology"/>
<dbReference type="EMBL" id="OIVN01000289">
    <property type="protein sequence ID" value="SPC77702.1"/>
    <property type="molecule type" value="Genomic_DNA"/>
</dbReference>
<organism evidence="7">
    <name type="scientific">Fagus sylvatica</name>
    <name type="common">Beechnut</name>
    <dbReference type="NCBI Taxonomy" id="28930"/>
    <lineage>
        <taxon>Eukaryota</taxon>
        <taxon>Viridiplantae</taxon>
        <taxon>Streptophyta</taxon>
        <taxon>Embryophyta</taxon>
        <taxon>Tracheophyta</taxon>
        <taxon>Spermatophyta</taxon>
        <taxon>Magnoliopsida</taxon>
        <taxon>eudicotyledons</taxon>
        <taxon>Gunneridae</taxon>
        <taxon>Pentapetalae</taxon>
        <taxon>rosids</taxon>
        <taxon>fabids</taxon>
        <taxon>Fagales</taxon>
        <taxon>Fagaceae</taxon>
        <taxon>Fagus</taxon>
    </lineage>
</organism>
<evidence type="ECO:0000256" key="5">
    <source>
        <dbReference type="PROSITE-ProRule" id="PRU01191"/>
    </source>
</evidence>
<evidence type="ECO:0000313" key="7">
    <source>
        <dbReference type="EMBL" id="SPC77702.1"/>
    </source>
</evidence>
<sequence>MDHQSLSEFYGSTNGLKFSDVTDTDSNKFVEQDSASFAHWQPDPIASNLTPTLSVESEVELHEDEDNDFSDVVLKYINQMLMEEDMEEKIFMHQGSDALKAAEKSFYELLGEKYPHSPDIGLIPYVDQNHEISDEYHALNHSDCSCGTSSNNFVIQGWNCDLVRSESSNIGPQSTSSESSYSLLEGTGNVIDGFVENTQSVPEAIYDREFMLQFKRGFEEASKFLPDGDSLVVDWESDGFIVKEQKEGTKNVVCKVEKKDDNLYSLDGLRTKKNPHAEDLNLEEGRSSKQSAACAESTVSPEMFDTILLYRLEGNSVLCEDVQDEKIKNAQPNGQSKGSIGGKANRRKTGGKRGAVDLSTLLTLCAEAVAADDQMRATQLLKQIRQHASPVGDGIQRMAHYFANGLEARIAGSGTQIYKAIMTRRTSAADVLKAHHLFITAFPFTKLANFFSRKTIMNLVENESRLHIVDFGILYGFNWPSLIQQLSARPGGPPKLRITGIDFPEPGFRPAKRVEETGYRLANYAETFNVPFEFNAIVQKWDTIQIEDLKLDNNEVLVVISMYTLKYLIDETVVVENPRDIVSNLIRKMNPHVFIQGIVSAAHGVPFFTSRFRQALFHFSTLFEMLETYVSRESLERMLLESETYGRQAMNVIACEGSERVERPETYKQWHLRNLRTGFRQLQLNQEMMTTAKYWVKSRYHKDFVIDEDRQWLLQGWKGRTIFALSFWRSDC</sequence>
<name>A0A2N9ES76_FAGSY</name>
<keyword evidence="3" id="KW-0804">Transcription</keyword>
<dbReference type="GO" id="GO:0005634">
    <property type="term" value="C:nucleus"/>
    <property type="evidence" value="ECO:0007669"/>
    <property type="project" value="UniProtKB-SubCell"/>
</dbReference>
<keyword evidence="4" id="KW-0539">Nucleus</keyword>
<comment type="caution">
    <text evidence="5">Lacks conserved residue(s) required for the propagation of feature annotation.</text>
</comment>
<keyword evidence="2" id="KW-0805">Transcription regulation</keyword>
<feature type="short sequence motif" description="VHIID" evidence="5">
    <location>
        <begin position="466"/>
        <end position="470"/>
    </location>
</feature>
<gene>
    <name evidence="7" type="ORF">FSB_LOCUS5584</name>
</gene>
<feature type="region of interest" description="VHIID" evidence="5">
    <location>
        <begin position="435"/>
        <end position="500"/>
    </location>
</feature>
<comment type="subcellular location">
    <subcellularLocation>
        <location evidence="1">Nucleus</location>
    </subcellularLocation>
</comment>
<dbReference type="InterPro" id="IPR005202">
    <property type="entry name" value="TF_GRAS"/>
</dbReference>
<dbReference type="PANTHER" id="PTHR31636">
    <property type="entry name" value="OSJNBA0084A10.13 PROTEIN-RELATED"/>
    <property type="match status" value="1"/>
</dbReference>
<feature type="region of interest" description="Disordered" evidence="6">
    <location>
        <begin position="329"/>
        <end position="351"/>
    </location>
</feature>
<dbReference type="Pfam" id="PF03514">
    <property type="entry name" value="GRAS"/>
    <property type="match status" value="1"/>
</dbReference>
<evidence type="ECO:0000256" key="3">
    <source>
        <dbReference type="ARBA" id="ARBA00023163"/>
    </source>
</evidence>
<evidence type="ECO:0000256" key="4">
    <source>
        <dbReference type="ARBA" id="ARBA00023242"/>
    </source>
</evidence>
<evidence type="ECO:0000256" key="6">
    <source>
        <dbReference type="SAM" id="MobiDB-lite"/>
    </source>
</evidence>
<dbReference type="AlphaFoldDB" id="A0A2N9ES76"/>
<comment type="similarity">
    <text evidence="5">Belongs to the GRAS family.</text>
</comment>
<evidence type="ECO:0000256" key="1">
    <source>
        <dbReference type="ARBA" id="ARBA00004123"/>
    </source>
</evidence>